<dbReference type="InterPro" id="IPR029063">
    <property type="entry name" value="SAM-dependent_MTases_sf"/>
</dbReference>
<dbReference type="EMBL" id="LRGB01000944">
    <property type="protein sequence ID" value="KZS14702.1"/>
    <property type="molecule type" value="Genomic_DNA"/>
</dbReference>
<protein>
    <recommendedName>
        <fullName evidence="2">Methyltransferase domain-containing protein</fullName>
    </recommendedName>
</protein>
<dbReference type="Pfam" id="PF13383">
    <property type="entry name" value="Methyltransf_22"/>
    <property type="match status" value="1"/>
</dbReference>
<keyword evidence="1" id="KW-0812">Transmembrane</keyword>
<organism evidence="3 4">
    <name type="scientific">Daphnia magna</name>
    <dbReference type="NCBI Taxonomy" id="35525"/>
    <lineage>
        <taxon>Eukaryota</taxon>
        <taxon>Metazoa</taxon>
        <taxon>Ecdysozoa</taxon>
        <taxon>Arthropoda</taxon>
        <taxon>Crustacea</taxon>
        <taxon>Branchiopoda</taxon>
        <taxon>Diplostraca</taxon>
        <taxon>Cladocera</taxon>
        <taxon>Anomopoda</taxon>
        <taxon>Daphniidae</taxon>
        <taxon>Daphnia</taxon>
    </lineage>
</organism>
<proteinExistence type="predicted"/>
<evidence type="ECO:0000313" key="4">
    <source>
        <dbReference type="Proteomes" id="UP000076858"/>
    </source>
</evidence>
<dbReference type="InterPro" id="IPR026913">
    <property type="entry name" value="METTL24"/>
</dbReference>
<keyword evidence="4" id="KW-1185">Reference proteome</keyword>
<reference evidence="3 4" key="1">
    <citation type="submission" date="2016-03" db="EMBL/GenBank/DDBJ databases">
        <title>EvidentialGene: Evidence-directed Construction of Genes on Genomes.</title>
        <authorList>
            <person name="Gilbert D.G."/>
            <person name="Choi J.-H."/>
            <person name="Mockaitis K."/>
            <person name="Colbourne J."/>
            <person name="Pfrender M."/>
        </authorList>
    </citation>
    <scope>NUCLEOTIDE SEQUENCE [LARGE SCALE GENOMIC DNA]</scope>
    <source>
        <strain evidence="3 4">Xinb3</strain>
        <tissue evidence="3">Complete organism</tissue>
    </source>
</reference>
<dbReference type="PANTHER" id="PTHR32026">
    <property type="entry name" value="METHYLTRANSFERASE-LIKE PROTEIN 24"/>
    <property type="match status" value="1"/>
</dbReference>
<comment type="caution">
    <text evidence="3">The sequence shown here is derived from an EMBL/GenBank/DDBJ whole genome shotgun (WGS) entry which is preliminary data.</text>
</comment>
<keyword evidence="1" id="KW-1133">Transmembrane helix</keyword>
<feature type="domain" description="Methyltransferase" evidence="2">
    <location>
        <begin position="90"/>
        <end position="262"/>
    </location>
</feature>
<dbReference type="PANTHER" id="PTHR32026:SF10">
    <property type="entry name" value="METHYLTRANSFERASE-LIKE PROTEIN 24-RELATED"/>
    <property type="match status" value="1"/>
</dbReference>
<dbReference type="SUPFAM" id="SSF53335">
    <property type="entry name" value="S-adenosyl-L-methionine-dependent methyltransferases"/>
    <property type="match status" value="1"/>
</dbReference>
<accession>A0A162CE54</accession>
<evidence type="ECO:0000313" key="3">
    <source>
        <dbReference type="EMBL" id="KZS14702.1"/>
    </source>
</evidence>
<gene>
    <name evidence="3" type="ORF">APZ42_020091</name>
</gene>
<dbReference type="InterPro" id="IPR025714">
    <property type="entry name" value="Methyltranfer_dom"/>
</dbReference>
<evidence type="ECO:0000256" key="1">
    <source>
        <dbReference type="SAM" id="Phobius"/>
    </source>
</evidence>
<feature type="transmembrane region" description="Helical" evidence="1">
    <location>
        <begin position="6"/>
        <end position="26"/>
    </location>
</feature>
<dbReference type="OrthoDB" id="10006218at2759"/>
<sequence length="294" mass="33942">MVRLNYTPFVYLLALLAFLLSLLYFFGSDPTRDNKITGVNCLSDSYWDTLVSSDSLTGVQIMTYFEWSNGSSCPLVHDFGGKFLKNPSGKDGQKSICLDPKVAPQPTKCLVYSFGISNEWSFDEEMEEYGCEVFAFDPSMKMKPHNHSRGIHFYNWGLGDRDVVKIGPTGTQWQMHSLSSVYNMLSHHHGPNVIDYVKMDIEGSEWKVLTDIIESGMLSRIRQLALEVHLPDYPVEEFRKLIRLIRTFESKGMVRFDSKYNPWYLTNFTHLQLWRQPAGYEIAWYNSKLLHPGF</sequence>
<evidence type="ECO:0000259" key="2">
    <source>
        <dbReference type="Pfam" id="PF13383"/>
    </source>
</evidence>
<dbReference type="Proteomes" id="UP000076858">
    <property type="component" value="Unassembled WGS sequence"/>
</dbReference>
<dbReference type="AlphaFoldDB" id="A0A162CE54"/>
<keyword evidence="1" id="KW-0472">Membrane</keyword>
<name>A0A162CE54_9CRUS</name>